<proteinExistence type="predicted"/>
<dbReference type="HOGENOM" id="CLU_000043_2_2_5"/>
<feature type="region of interest" description="Disordered" evidence="1">
    <location>
        <begin position="1957"/>
        <end position="1981"/>
    </location>
</feature>
<dbReference type="GO" id="GO:0003824">
    <property type="term" value="F:catalytic activity"/>
    <property type="evidence" value="ECO:0007669"/>
    <property type="project" value="UniProtKB-ARBA"/>
</dbReference>
<evidence type="ECO:0000313" key="4">
    <source>
        <dbReference type="Proteomes" id="UP000008952"/>
    </source>
</evidence>
<gene>
    <name evidence="3" type="ORF">ME5_00692</name>
</gene>
<dbReference type="Pfam" id="PF05860">
    <property type="entry name" value="TPS"/>
    <property type="match status" value="1"/>
</dbReference>
<protein>
    <recommendedName>
        <fullName evidence="2">Filamentous haemagglutinin FhaB/tRNA nuclease CdiA-like TPS domain-containing protein</fullName>
    </recommendedName>
</protein>
<dbReference type="STRING" id="1094558.ME5_00692"/>
<sequence>MQWLKVSIMTKTIIKYSFLNSKTFKRLPQQLLAGVLSFSLIMQPLFVSAQQISVDPNAGASQRPNIGAAPNGVPMIDIATPNGAGLSHNKYNNFNIGAPGVILNNHNGEVGISQLGGVTPGNPNLRTSGSASVILNEVTSGNRSALEGPAEIFGRQADVIIANPNGITCNGCGFINTPRATLTTGIPQIGLDGRLTGFDVQGGDVTFGEKGANLSSGKGSVDIFDVVSRTVILDGPVSGHDIGIHAGTGKFDYASREFKELTDIAGKPQYAIDGSALGALQADRIKIVATEKGVGVRMRNDMAANAGEISLSANGKIALNKVSGRDGVTIKANDNSIEARTVTSKKTVNIQADQGVTLETIGADGDIMVNAGHGLISAEGDLIAGGNLSLTADGSIKANQVASGNQMLINAGQDIDVLVAVANGQASLQNRNGNIRSTNGIKAGTDLNVTANKGLIEAATLISFNNMTLSAGQDLNITGNVKASNTVDIETGRNLNAGFILAGSNINLHAFGNIIASTIANGLDMNATDETGNLTFARQANIALKAAQGSITAGNIYSTNTIDASSNQALTINNTLAASGNVAVEAASVSGQRLIAGMQLIGQNNNGALNGTATTNIVAKTGDIVLQQILSGSTIQLNANQGSITSNQIQSGADVNTSAQNGSITAQQIYTEGTLNLISGHTVTISGASYSGRDFNVQTQQANLGDATIGGNLIVNSNALKANRLSIYGNANLNAQDINLQTLFAGRDIIAHTNNFVAQRLISGLDIDKANETGLVSFNTSGGKTVIDASNAITLEQAFSGNDLQLNAKNNIQYQYLFSNQNASLTTEQGNLSLENNLVAGGDISLSATSLDLSNNRAKIQTAKTLALKAQTVDVSNSTLTYGGLTINAASAFNVQNAKLSAIKSGGGSGDIQLNIPTLVVDRNTNILADNDFKIITSSLENNGQLASANDLQINTTGTITNNSTGLIYTAGNGALFADGDIVNDFGAIIAQGNLKFANNSGNGKNSLLKNKAGLIQSGKNLSILTNHLINEADVNPELSQQSSTNTGMISFDTPKDYDQLGKYGQIISLNKVNDYEINPYPLPALDPRYVYALGYDNTTNTWGILQTSNNDTPRLAEQLYQNKEEAYSTLVIDGITYKTDNWLLGYTRLEKRLEFYYLNPLPTGMQKTETGQVFNVETIKSGLIQAGNDLTIDADVIDNNYSNIEAGNNATITAQTVNNVGATAYTTSSITCVSKSQCMAYDADGNRIAGKDLAAGSTITTGMVATKSFAATIKAGGALQLNATTLNNTVAENTIAGSAKFEAEATSGNPLDALNGLTAGGALFDKNIDLNLVQKENGNFSLATAIERGDISAPKPNSGGFGGTLPNQYFVYETRAAFLDVGKFYGSGYFMNRIGYNPDHQILFLGDAYFENQLIDKQMRDLVGEGLGNGSFVPGNDPIEQMKSLLDAGIEYSNKNGLTFGEPLTAEQVASLDKFIVVYVKQNVNGMEVYAPVLYISAKDKASISASGSKIEGGSVNITTNTVNNSGLISSNSDLKIQGVDILSNGGAFASRGDMILASTNNLELNAGTTSLNGQTVILPTQAINAGGTAILSADNNLSLNGVNAKAGESMGLSGKNVTIGTATATTANGSQNVTGSSIETGKDLQVKADNDITVTGSSLNAGDRMALSAESGNLTIQSAEANRVESSSFNTTQQKSELNSGGSMSLSADKNVVIAGSDAHADGNLAIDAGQSVAIVATQDKSVEVAGKRVSLDSTQQSSNVSSDKNMGVKAGEDILIGASNLDAKGNMSLDAQGEITITSMENKSEDHIDQNKYKMNRDETTQVGSSLTAGGNVTAIAGQDGKEHNLNIIGSSIDADGKVGLKATGDVSILAAEDSYHEDISTKSKTGGLFKKTNKKETSTDTTTTVGSSISGNDGVNIQAGNNVTVSASDIVAGTDDKTADLNVKAGGDLLIASGKDTQSTNSNKSTKKLLGSSSKKQTTYDETNVASNLGATGNVNLSANGNAVISGSNVVAGEDVNIIVSSVSVIGAQEDHASTTDKKKTGFGVGSGDGFYSIYGSDKRKKTTEETKNIGSNVVAGGDVNIVATQTDVNIIGSNVTAGNDINLDAARDVNILPGNESYEETESKKKSGFGLQIQGSSTGGSIGIGYGSSTDKKSSDQKTNTSSTLTAGNDVNISAGRDANLQAADVSSGRDINIYAENNVNLLAANDVSNYKEMHEKLFAGVTVSVGSNIANAAQSIANSVDRIGGGDWKSDIGNSLVALSQANDIKKMINSKDLGLSAGIGVGFNHSKYESLSKTSTPVVTTLEAGRAIDIEAGNNITSQGAQINAGTNPIWNFVNDNKAGDISLSAGNEINLISAQGLQKNESNSNSSGAQFGISTTGPMANGYYSNGNSSSNEITNLNTHIAGTGDITLKSGADTNLNGAVITGDSLKAEIGGNLNIVSPQDTEVSKNKNQTISGGFNGNVSASWQQSNSSGNYASVIEQSGIKVGDGGFNIKVNNNTGLIGGIISSTATADKNRLETGTLTTNDIKNFAEANADSKGFNLPSDIFSKGKYGIGKTVIGNLLNSGHADDSSKGHTNAAISNGTIIIKDEAGQMALTGHNSANTIASLNRDTENAHQAADKINIHHLEQQAANEQALKQDLINLGFKYSDEAYKTTFIKEHPVSIIEYDENGIPQARHLTDEEKQHMQPGSDGKINISANGIFNNEQAAIHYALQHAGDKSGPLYIVWFPKADNSVSELMIAGYQKNLENNFWGLTNSAQEVVDLMKQYGQNGLDIYGHSRGTMTVGNALSSLKNSGVNNALGNTNIHFFGPAYNAQQAANSLYDLSGGQQNGVYLQNNKYDYVGSVIGGNPASNNKIPSTSNKFQEWFNMTFGKKGYSTHSCYGNASDDCKDNYGKSDTIIIKAKGAK</sequence>
<dbReference type="SMART" id="SM00912">
    <property type="entry name" value="Haemagg_act"/>
    <property type="match status" value="1"/>
</dbReference>
<accession>J0QW92</accession>
<dbReference type="NCBIfam" id="TIGR01901">
    <property type="entry name" value="adhes_NPXG"/>
    <property type="match status" value="1"/>
</dbReference>
<feature type="compositionally biased region" description="Low complexity" evidence="1">
    <location>
        <begin position="1965"/>
        <end position="1980"/>
    </location>
</feature>
<dbReference type="OrthoDB" id="2664633at2"/>
<feature type="domain" description="Filamentous haemagglutinin FhaB/tRNA nuclease CdiA-like TPS" evidence="2">
    <location>
        <begin position="70"/>
        <end position="192"/>
    </location>
</feature>
<evidence type="ECO:0000259" key="2">
    <source>
        <dbReference type="SMART" id="SM00912"/>
    </source>
</evidence>
<dbReference type="PATRIC" id="fig|1094558.3.peg.755"/>
<dbReference type="Pfam" id="PF13332">
    <property type="entry name" value="Fil_haemagg_2"/>
    <property type="match status" value="6"/>
</dbReference>
<dbReference type="InterPro" id="IPR011050">
    <property type="entry name" value="Pectin_lyase_fold/virulence"/>
</dbReference>
<evidence type="ECO:0000313" key="3">
    <source>
        <dbReference type="EMBL" id="EJF90291.1"/>
    </source>
</evidence>
<feature type="region of interest" description="Disordered" evidence="1">
    <location>
        <begin position="2147"/>
        <end position="2176"/>
    </location>
</feature>
<name>J0QW92_9HYPH</name>
<reference evidence="3 4" key="1">
    <citation type="submission" date="2012-03" db="EMBL/GenBank/DDBJ databases">
        <title>The Genome Sequence of Bartonella tamiae Th239.</title>
        <authorList>
            <consortium name="The Broad Institute Genome Sequencing Platform"/>
            <consortium name="The Broad Institute Genome Sequencing Center for Infectious Disease"/>
            <person name="Feldgarden M."/>
            <person name="Kirby J."/>
            <person name="Kosoy M."/>
            <person name="Birtles R."/>
            <person name="Probert W.S."/>
            <person name="Chiaraviglio L."/>
            <person name="Young S.K."/>
            <person name="Zeng Q."/>
            <person name="Gargeya S."/>
            <person name="Fitzgerald M."/>
            <person name="Haas B."/>
            <person name="Abouelleil A."/>
            <person name="Alvarado L."/>
            <person name="Arachchi H.M."/>
            <person name="Berlin A."/>
            <person name="Chapman S.B."/>
            <person name="Gearin G."/>
            <person name="Goldberg J."/>
            <person name="Griggs A."/>
            <person name="Gujja S."/>
            <person name="Hansen M."/>
            <person name="Heiman D."/>
            <person name="Howarth C."/>
            <person name="Larimer J."/>
            <person name="Lui A."/>
            <person name="MacDonald P.J.P."/>
            <person name="McCowen C."/>
            <person name="Montmayeur A."/>
            <person name="Murphy C."/>
            <person name="Neiman D."/>
            <person name="Pearson M."/>
            <person name="Priest M."/>
            <person name="Roberts A."/>
            <person name="Saif S."/>
            <person name="Shea T."/>
            <person name="Sisk P."/>
            <person name="Stolte C."/>
            <person name="Sykes S."/>
            <person name="Wortman J."/>
            <person name="Nusbaum C."/>
            <person name="Birren B."/>
        </authorList>
    </citation>
    <scope>NUCLEOTIDE SEQUENCE [LARGE SCALE GENOMIC DNA]</scope>
    <source>
        <strain evidence="3 4">Th239</strain>
    </source>
</reference>
<dbReference type="eggNOG" id="COG3210">
    <property type="taxonomic scope" value="Bacteria"/>
</dbReference>
<dbReference type="Gene3D" id="2.160.20.10">
    <property type="entry name" value="Single-stranded right-handed beta-helix, Pectin lyase-like"/>
    <property type="match status" value="1"/>
</dbReference>
<dbReference type="EMBL" id="AIMB01000007">
    <property type="protein sequence ID" value="EJF90291.1"/>
    <property type="molecule type" value="Genomic_DNA"/>
</dbReference>
<dbReference type="InterPro" id="IPR012334">
    <property type="entry name" value="Pectin_lyas_fold"/>
</dbReference>
<dbReference type="SUPFAM" id="SSF51126">
    <property type="entry name" value="Pectin lyase-like"/>
    <property type="match status" value="1"/>
</dbReference>
<organism evidence="3 4">
    <name type="scientific">Bartonella tamiae Th239</name>
    <dbReference type="NCBI Taxonomy" id="1094558"/>
    <lineage>
        <taxon>Bacteria</taxon>
        <taxon>Pseudomonadati</taxon>
        <taxon>Pseudomonadota</taxon>
        <taxon>Alphaproteobacteria</taxon>
        <taxon>Hyphomicrobiales</taxon>
        <taxon>Bartonellaceae</taxon>
        <taxon>Bartonella</taxon>
    </lineage>
</organism>
<dbReference type="InterPro" id="IPR025157">
    <property type="entry name" value="Hemagglutinin_rpt"/>
</dbReference>
<dbReference type="InterPro" id="IPR008638">
    <property type="entry name" value="FhaB/CdiA-like_TPS"/>
</dbReference>
<feature type="region of interest" description="Disordered" evidence="1">
    <location>
        <begin position="1885"/>
        <end position="1917"/>
    </location>
</feature>
<dbReference type="Proteomes" id="UP000008952">
    <property type="component" value="Unassembled WGS sequence"/>
</dbReference>
<comment type="caution">
    <text evidence="3">The sequence shown here is derived from an EMBL/GenBank/DDBJ whole genome shotgun (WGS) entry which is preliminary data.</text>
</comment>
<feature type="compositionally biased region" description="Low complexity" evidence="1">
    <location>
        <begin position="1903"/>
        <end position="1914"/>
    </location>
</feature>
<evidence type="ECO:0000256" key="1">
    <source>
        <dbReference type="SAM" id="MobiDB-lite"/>
    </source>
</evidence>
<keyword evidence="4" id="KW-1185">Reference proteome</keyword>